<dbReference type="SUPFAM" id="SSF102114">
    <property type="entry name" value="Radical SAM enzymes"/>
    <property type="match status" value="1"/>
</dbReference>
<evidence type="ECO:0000256" key="10">
    <source>
        <dbReference type="RuleBase" id="RU362053"/>
    </source>
</evidence>
<comment type="caution">
    <text evidence="12">The sequence shown here is derived from an EMBL/GenBank/DDBJ whole genome shotgun (WGS) entry which is preliminary data.</text>
</comment>
<reference evidence="12 13" key="1">
    <citation type="submission" date="2020-08" db="EMBL/GenBank/DDBJ databases">
        <title>Genome public.</title>
        <authorList>
            <person name="Liu C."/>
            <person name="Sun Q."/>
        </authorList>
    </citation>
    <scope>NUCLEOTIDE SEQUENCE [LARGE SCALE GENOMIC DNA]</scope>
    <source>
        <strain evidence="12 13">BX3</strain>
    </source>
</reference>
<comment type="subcellular location">
    <subcellularLocation>
        <location evidence="10">Cytoplasm</location>
    </subcellularLocation>
</comment>
<keyword evidence="9 10" id="KW-0411">Iron-sulfur</keyword>
<dbReference type="InterPro" id="IPR034457">
    <property type="entry name" value="Organic_radical-activating"/>
</dbReference>
<dbReference type="InterPro" id="IPR058240">
    <property type="entry name" value="rSAM_sf"/>
</dbReference>
<dbReference type="InterPro" id="IPR001989">
    <property type="entry name" value="Radical_activat_CS"/>
</dbReference>
<keyword evidence="5 10" id="KW-0949">S-adenosyl-L-methionine</keyword>
<sequence length="258" mass="29266">MEGYIHSLESFGTVDGPGVRFVVFFQGCPMRCQYCHNPDTWNMQDAAHTMTADEIIDRVERNKSFYKTGGITATGGEPMLQIDFLTELFYKAKEKGIHTCLDTSGIMFPVKENEKTGQQMEKIDTLLSVTDLVMLDIKHMEEEAHKKLTTHSAKHSQSFAKYLDQKEIPIWIRHVVVPGITDRKEELEALGSFLAQLSHVEKVEMLPYHSMGKVKYDALGISYPLGDLRQLTKEEAKEAYNIVMQACNAKKAESIKRA</sequence>
<dbReference type="InterPro" id="IPR012839">
    <property type="entry name" value="Organic_radical_activase"/>
</dbReference>
<proteinExistence type="inferred from homology"/>
<dbReference type="SFLD" id="SFLDS00029">
    <property type="entry name" value="Radical_SAM"/>
    <property type="match status" value="1"/>
</dbReference>
<dbReference type="PANTHER" id="PTHR30352">
    <property type="entry name" value="PYRUVATE FORMATE-LYASE-ACTIVATING ENZYME"/>
    <property type="match status" value="1"/>
</dbReference>
<dbReference type="RefSeq" id="WP_249304280.1">
    <property type="nucleotide sequence ID" value="NZ_JACRSW010000027.1"/>
</dbReference>
<evidence type="ECO:0000313" key="12">
    <source>
        <dbReference type="EMBL" id="MBC8557245.1"/>
    </source>
</evidence>
<keyword evidence="4 10" id="KW-0004">4Fe-4S</keyword>
<evidence type="ECO:0000256" key="3">
    <source>
        <dbReference type="ARBA" id="ARBA00021356"/>
    </source>
</evidence>
<evidence type="ECO:0000256" key="9">
    <source>
        <dbReference type="ARBA" id="ARBA00023014"/>
    </source>
</evidence>
<dbReference type="GO" id="GO:0043365">
    <property type="term" value="F:[formate-C-acetyltransferase]-activating enzyme activity"/>
    <property type="evidence" value="ECO:0007669"/>
    <property type="project" value="UniProtKB-EC"/>
</dbReference>
<dbReference type="InterPro" id="IPR007197">
    <property type="entry name" value="rSAM"/>
</dbReference>
<comment type="similarity">
    <text evidence="2 10">Belongs to the organic radical-activating enzymes family.</text>
</comment>
<dbReference type="PROSITE" id="PS51918">
    <property type="entry name" value="RADICAL_SAM"/>
    <property type="match status" value="1"/>
</dbReference>
<dbReference type="CDD" id="cd01335">
    <property type="entry name" value="Radical_SAM"/>
    <property type="match status" value="1"/>
</dbReference>
<keyword evidence="10" id="KW-0963">Cytoplasm</keyword>
<dbReference type="PROSITE" id="PS01087">
    <property type="entry name" value="RADICAL_ACTIVATING"/>
    <property type="match status" value="1"/>
</dbReference>
<evidence type="ECO:0000256" key="6">
    <source>
        <dbReference type="ARBA" id="ARBA00022723"/>
    </source>
</evidence>
<dbReference type="Proteomes" id="UP000637513">
    <property type="component" value="Unassembled WGS sequence"/>
</dbReference>
<dbReference type="GO" id="GO:0016829">
    <property type="term" value="F:lyase activity"/>
    <property type="evidence" value="ECO:0007669"/>
    <property type="project" value="UniProtKB-KW"/>
</dbReference>
<dbReference type="EMBL" id="JACRSW010000027">
    <property type="protein sequence ID" value="MBC8557245.1"/>
    <property type="molecule type" value="Genomic_DNA"/>
</dbReference>
<dbReference type="EC" id="1.97.1.4" evidence="10"/>
<dbReference type="NCBIfam" id="TIGR02493">
    <property type="entry name" value="PFLA"/>
    <property type="match status" value="1"/>
</dbReference>
<evidence type="ECO:0000259" key="11">
    <source>
        <dbReference type="PROSITE" id="PS51918"/>
    </source>
</evidence>
<comment type="function">
    <text evidence="1 10">Activation of pyruvate formate-lyase under anaerobic conditions by generation of an organic free radical, using S-adenosylmethionine and reduced flavodoxin as cosubstrates to produce 5'-deoxy-adenosine.</text>
</comment>
<evidence type="ECO:0000256" key="4">
    <source>
        <dbReference type="ARBA" id="ARBA00022485"/>
    </source>
</evidence>
<dbReference type="SFLD" id="SFLDG01066">
    <property type="entry name" value="organic_radical-activating_enz"/>
    <property type="match status" value="1"/>
</dbReference>
<comment type="catalytic activity">
    <reaction evidence="10">
        <text>glycyl-[formate C-acetyltransferase] + reduced [flavodoxin] + S-adenosyl-L-methionine = glycin-2-yl radical-[formate C-acetyltransferase] + semiquinone [flavodoxin] + 5'-deoxyadenosine + L-methionine + H(+)</text>
        <dbReference type="Rhea" id="RHEA:19225"/>
        <dbReference type="Rhea" id="RHEA-COMP:10622"/>
        <dbReference type="Rhea" id="RHEA-COMP:12190"/>
        <dbReference type="Rhea" id="RHEA-COMP:12191"/>
        <dbReference type="Rhea" id="RHEA-COMP:14480"/>
        <dbReference type="ChEBI" id="CHEBI:15378"/>
        <dbReference type="ChEBI" id="CHEBI:17319"/>
        <dbReference type="ChEBI" id="CHEBI:29947"/>
        <dbReference type="ChEBI" id="CHEBI:32722"/>
        <dbReference type="ChEBI" id="CHEBI:57618"/>
        <dbReference type="ChEBI" id="CHEBI:57844"/>
        <dbReference type="ChEBI" id="CHEBI:59789"/>
        <dbReference type="ChEBI" id="CHEBI:140311"/>
        <dbReference type="EC" id="1.97.1.4"/>
    </reaction>
</comment>
<gene>
    <name evidence="12" type="primary">pflA</name>
    <name evidence="12" type="ORF">H8700_05945</name>
</gene>
<dbReference type="InterPro" id="IPR013785">
    <property type="entry name" value="Aldolase_TIM"/>
</dbReference>
<evidence type="ECO:0000256" key="1">
    <source>
        <dbReference type="ARBA" id="ARBA00003141"/>
    </source>
</evidence>
<dbReference type="PANTHER" id="PTHR30352:SF5">
    <property type="entry name" value="PYRUVATE FORMATE-LYASE 1-ACTIVATING ENZYME"/>
    <property type="match status" value="1"/>
</dbReference>
<evidence type="ECO:0000313" key="13">
    <source>
        <dbReference type="Proteomes" id="UP000637513"/>
    </source>
</evidence>
<dbReference type="PIRSF" id="PIRSF000371">
    <property type="entry name" value="PFL_act_enz"/>
    <property type="match status" value="1"/>
</dbReference>
<keyword evidence="8 10" id="KW-0408">Iron</keyword>
<dbReference type="Gene3D" id="3.20.20.70">
    <property type="entry name" value="Aldolase class I"/>
    <property type="match status" value="1"/>
</dbReference>
<name>A0ABR7MTW2_9FIRM</name>
<dbReference type="SFLD" id="SFLDG01067">
    <property type="entry name" value="SPASM/twitch_domain_containing"/>
    <property type="match status" value="1"/>
</dbReference>
<protein>
    <recommendedName>
        <fullName evidence="3 10">Pyruvate formate-lyase-activating enzyme</fullName>
        <ecNumber evidence="10">1.97.1.4</ecNumber>
    </recommendedName>
</protein>
<keyword evidence="12" id="KW-0670">Pyruvate</keyword>
<keyword evidence="6 10" id="KW-0479">Metal-binding</keyword>
<keyword evidence="7 10" id="KW-0560">Oxidoreductase</keyword>
<evidence type="ECO:0000256" key="7">
    <source>
        <dbReference type="ARBA" id="ARBA00023002"/>
    </source>
</evidence>
<accession>A0ABR7MTW2</accession>
<dbReference type="InterPro" id="IPR012838">
    <property type="entry name" value="PFL1_activating"/>
</dbReference>
<dbReference type="Pfam" id="PF04055">
    <property type="entry name" value="Radical_SAM"/>
    <property type="match status" value="1"/>
</dbReference>
<evidence type="ECO:0000256" key="8">
    <source>
        <dbReference type="ARBA" id="ARBA00023004"/>
    </source>
</evidence>
<feature type="domain" description="Radical SAM core" evidence="11">
    <location>
        <begin position="14"/>
        <end position="253"/>
    </location>
</feature>
<keyword evidence="13" id="KW-1185">Reference proteome</keyword>
<organism evidence="12 13">
    <name type="scientific">Jutongia hominis</name>
    <dbReference type="NCBI Taxonomy" id="2763664"/>
    <lineage>
        <taxon>Bacteria</taxon>
        <taxon>Bacillati</taxon>
        <taxon>Bacillota</taxon>
        <taxon>Clostridia</taxon>
        <taxon>Lachnospirales</taxon>
        <taxon>Lachnospiraceae</taxon>
        <taxon>Jutongia</taxon>
    </lineage>
</organism>
<evidence type="ECO:0000256" key="2">
    <source>
        <dbReference type="ARBA" id="ARBA00009777"/>
    </source>
</evidence>
<comment type="cofactor">
    <cofactor evidence="10">
        <name>[4Fe-4S] cluster</name>
        <dbReference type="ChEBI" id="CHEBI:49883"/>
    </cofactor>
    <text evidence="10">Binds 1 [4Fe-4S] cluster. The cluster is coordinated with 3 cysteines and an exchangeable S-adenosyl-L-methionine.</text>
</comment>
<keyword evidence="12" id="KW-0456">Lyase</keyword>
<evidence type="ECO:0000256" key="5">
    <source>
        <dbReference type="ARBA" id="ARBA00022691"/>
    </source>
</evidence>